<evidence type="ECO:0000313" key="2">
    <source>
        <dbReference type="EMBL" id="PJE63317.1"/>
    </source>
</evidence>
<accession>A0A2M8KTS9</accession>
<keyword evidence="1" id="KW-0472">Membrane</keyword>
<feature type="transmembrane region" description="Helical" evidence="1">
    <location>
        <begin position="41"/>
        <end position="66"/>
    </location>
</feature>
<proteinExistence type="predicted"/>
<dbReference type="EMBL" id="PFED01000006">
    <property type="protein sequence ID" value="PJE63317.1"/>
    <property type="molecule type" value="Genomic_DNA"/>
</dbReference>
<evidence type="ECO:0000313" key="3">
    <source>
        <dbReference type="Proteomes" id="UP000229554"/>
    </source>
</evidence>
<dbReference type="Proteomes" id="UP000229554">
    <property type="component" value="Unassembled WGS sequence"/>
</dbReference>
<feature type="transmembrane region" description="Helical" evidence="1">
    <location>
        <begin position="12"/>
        <end position="35"/>
    </location>
</feature>
<name>A0A2M8KTS9_9BACT</name>
<keyword evidence="1" id="KW-0812">Transmembrane</keyword>
<keyword evidence="1" id="KW-1133">Transmembrane helix</keyword>
<organism evidence="2 3">
    <name type="scientific">Candidatus Roizmanbacteria bacterium CG10_big_fil_rev_8_21_14_0_10_39_6</name>
    <dbReference type="NCBI Taxonomy" id="1974853"/>
    <lineage>
        <taxon>Bacteria</taxon>
        <taxon>Candidatus Roizmaniibacteriota</taxon>
    </lineage>
</organism>
<sequence length="98" mass="11013">MIKKQDGVSYDTKTIITVLALIFVYPIGIVLMFVWMKWKMWVKLLIALPVTLILFGVFAVALLSALNPRESFNKGKCVRECGSNSATVCINACMRKLK</sequence>
<evidence type="ECO:0000256" key="1">
    <source>
        <dbReference type="SAM" id="Phobius"/>
    </source>
</evidence>
<protein>
    <submittedName>
        <fullName evidence="2">Uncharacterized protein</fullName>
    </submittedName>
</protein>
<dbReference type="AlphaFoldDB" id="A0A2M8KTS9"/>
<comment type="caution">
    <text evidence="2">The sequence shown here is derived from an EMBL/GenBank/DDBJ whole genome shotgun (WGS) entry which is preliminary data.</text>
</comment>
<gene>
    <name evidence="2" type="ORF">COU88_00160</name>
</gene>
<reference evidence="3" key="1">
    <citation type="submission" date="2017-09" db="EMBL/GenBank/DDBJ databases">
        <title>Depth-based differentiation of microbial function through sediment-hosted aquifers and enrichment of novel symbionts in the deep terrestrial subsurface.</title>
        <authorList>
            <person name="Probst A.J."/>
            <person name="Ladd B."/>
            <person name="Jarett J.K."/>
            <person name="Geller-Mcgrath D.E."/>
            <person name="Sieber C.M.K."/>
            <person name="Emerson J.B."/>
            <person name="Anantharaman K."/>
            <person name="Thomas B.C."/>
            <person name="Malmstrom R."/>
            <person name="Stieglmeier M."/>
            <person name="Klingl A."/>
            <person name="Woyke T."/>
            <person name="Ryan C.M."/>
            <person name="Banfield J.F."/>
        </authorList>
    </citation>
    <scope>NUCLEOTIDE SEQUENCE [LARGE SCALE GENOMIC DNA]</scope>
</reference>